<protein>
    <submittedName>
        <fullName evidence="1">Acetolactate synthase isozyme 2 small subunit</fullName>
        <ecNumber evidence="1">2.2.1.6</ecNumber>
    </submittedName>
</protein>
<dbReference type="Gene3D" id="3.30.70.260">
    <property type="match status" value="1"/>
</dbReference>
<evidence type="ECO:0000313" key="2">
    <source>
        <dbReference type="Proteomes" id="UP000219336"/>
    </source>
</evidence>
<sequence>MDRYLLDIKADDKPVLLERVLRVIRHRGFIIKQVAATQNHESKIASVEIIVDSNRPITTLINQIEKLWDIRTIEVTELKHNELTNHNLQEQMHKEGMLNG</sequence>
<evidence type="ECO:0000313" key="1">
    <source>
        <dbReference type="EMBL" id="SNX48851.1"/>
    </source>
</evidence>
<dbReference type="InterPro" id="IPR045865">
    <property type="entry name" value="ACT-like_dom_sf"/>
</dbReference>
<reference evidence="2" key="1">
    <citation type="submission" date="2016-06" db="EMBL/GenBank/DDBJ databases">
        <authorList>
            <person name="Rodrigo-Torres L."/>
            <person name="Arahal R.D."/>
            <person name="Lucena T."/>
        </authorList>
    </citation>
    <scope>NUCLEOTIDE SEQUENCE [LARGE SCALE GENOMIC DNA]</scope>
    <source>
        <strain evidence="2">CECT8203</strain>
    </source>
</reference>
<dbReference type="AlphaFoldDB" id="A0A240EK10"/>
<organism evidence="1 2">
    <name type="scientific">Vibrio thalassae</name>
    <dbReference type="NCBI Taxonomy" id="1243014"/>
    <lineage>
        <taxon>Bacteria</taxon>
        <taxon>Pseudomonadati</taxon>
        <taxon>Pseudomonadota</taxon>
        <taxon>Gammaproteobacteria</taxon>
        <taxon>Vibrionales</taxon>
        <taxon>Vibrionaceae</taxon>
        <taxon>Vibrio</taxon>
    </lineage>
</organism>
<name>A0A240EK10_9VIBR</name>
<gene>
    <name evidence="1" type="primary">ilvM</name>
    <name evidence="1" type="ORF">VTH8203_02488</name>
</gene>
<dbReference type="Proteomes" id="UP000219336">
    <property type="component" value="Unassembled WGS sequence"/>
</dbReference>
<accession>A0A240EK10</accession>
<dbReference type="RefSeq" id="WP_096993975.1">
    <property type="nucleotide sequence ID" value="NZ_JBHSII010000001.1"/>
</dbReference>
<dbReference type="EMBL" id="OANU01000037">
    <property type="protein sequence ID" value="SNX48851.1"/>
    <property type="molecule type" value="Genomic_DNA"/>
</dbReference>
<dbReference type="NCBIfam" id="NF008362">
    <property type="entry name" value="PRK11152.1"/>
    <property type="match status" value="1"/>
</dbReference>
<keyword evidence="2" id="KW-1185">Reference proteome</keyword>
<dbReference type="OrthoDB" id="6198158at2"/>
<keyword evidence="1" id="KW-0808">Transferase</keyword>
<proteinExistence type="predicted"/>
<dbReference type="SUPFAM" id="SSF55021">
    <property type="entry name" value="ACT-like"/>
    <property type="match status" value="1"/>
</dbReference>
<dbReference type="GO" id="GO:0003984">
    <property type="term" value="F:acetolactate synthase activity"/>
    <property type="evidence" value="ECO:0007669"/>
    <property type="project" value="UniProtKB-EC"/>
</dbReference>
<dbReference type="EC" id="2.2.1.6" evidence="1"/>
<dbReference type="Pfam" id="PF13710">
    <property type="entry name" value="ACT_5"/>
    <property type="match status" value="1"/>
</dbReference>